<dbReference type="Gene3D" id="3.20.20.80">
    <property type="entry name" value="Glycosidases"/>
    <property type="match status" value="1"/>
</dbReference>
<organism evidence="3">
    <name type="scientific">Puccinia triticina</name>
    <dbReference type="NCBI Taxonomy" id="208348"/>
    <lineage>
        <taxon>Eukaryota</taxon>
        <taxon>Fungi</taxon>
        <taxon>Dikarya</taxon>
        <taxon>Basidiomycota</taxon>
        <taxon>Pucciniomycotina</taxon>
        <taxon>Pucciniomycetes</taxon>
        <taxon>Pucciniales</taxon>
        <taxon>Pucciniaceae</taxon>
        <taxon>Puccinia</taxon>
    </lineage>
</organism>
<proteinExistence type="evidence at transcript level"/>
<dbReference type="SMART" id="SM00636">
    <property type="entry name" value="Glyco_18"/>
    <property type="match status" value="1"/>
</dbReference>
<feature type="signal peptide" evidence="1">
    <location>
        <begin position="1"/>
        <end position="26"/>
    </location>
</feature>
<dbReference type="InterPro" id="IPR029070">
    <property type="entry name" value="Chitinase_insertion_sf"/>
</dbReference>
<dbReference type="PROSITE" id="PS51910">
    <property type="entry name" value="GH18_2"/>
    <property type="match status" value="1"/>
</dbReference>
<dbReference type="GO" id="GO:0006032">
    <property type="term" value="P:chitin catabolic process"/>
    <property type="evidence" value="ECO:0007669"/>
    <property type="project" value="TreeGrafter"/>
</dbReference>
<accession>Q7ZA28</accession>
<dbReference type="GO" id="GO:0005576">
    <property type="term" value="C:extracellular region"/>
    <property type="evidence" value="ECO:0007669"/>
    <property type="project" value="TreeGrafter"/>
</dbReference>
<dbReference type="GO" id="GO:0005975">
    <property type="term" value="P:carbohydrate metabolic process"/>
    <property type="evidence" value="ECO:0007669"/>
    <property type="project" value="InterPro"/>
</dbReference>
<feature type="chain" id="PRO_5004296983" evidence="1">
    <location>
        <begin position="27"/>
        <end position="420"/>
    </location>
</feature>
<reference evidence="3" key="1">
    <citation type="journal article" date="2003" name="Mol. Plant Pathol.">
        <title>Isolation of genes expressed during compatible interactions between leaf rust (Puccinia triticina) and wheat using cDNA-AFLP.</title>
        <authorList>
            <person name="Zhang L."/>
            <person name="Meakin H."/>
            <person name="Dickinson M."/>
        </authorList>
    </citation>
    <scope>NUCLEOTIDE SEQUENCE</scope>
</reference>
<sequence length="420" mass="45862">MRSFSQVFSATFLLAALFFASTDAYAYDSRTASRPQVKGYYPSYNSDGQPVSKIDWTAYTDVLYFMVIPQPDFTLSYDPKLTKAQGDKLVTEFVAAARKYKVNPLFSTGGWTGSRHFSNLTSTDAARKRFAQLLVQFGKKHGFVGIEMDWEYPNGEGIGCNSRNPADVVNFGLLVKEIRALWPQASLTAAFGIGGLIGRAGTPATAMETALLVQNLNYINLMAYDVYGAWAPTTGPLAPIRATCAPAAFGQSVETGVQIALKQGFKASQVILGIPGYAKRLELVSPKLVVQNVKGHLTEYYQNHTSVTPPGGQFDDKPGKDICGNAQKWGGSFLVNELVSNGWLTKDQKHGAGGYTRYYDLCSGQPFLTNGKYFITYDDQFSTVDKAKFAKQNALGGIYFFDTQGPAPETVRAARQALSN</sequence>
<protein>
    <submittedName>
        <fullName evidence="3">Chitinase</fullName>
    </submittedName>
</protein>
<evidence type="ECO:0000256" key="1">
    <source>
        <dbReference type="SAM" id="SignalP"/>
    </source>
</evidence>
<dbReference type="InterPro" id="IPR050314">
    <property type="entry name" value="Glycosyl_Hydrlase_18"/>
</dbReference>
<name>Q7ZA28_9BASI</name>
<evidence type="ECO:0000313" key="3">
    <source>
        <dbReference type="EMBL" id="AAP42832.1"/>
    </source>
</evidence>
<dbReference type="SUPFAM" id="SSF51445">
    <property type="entry name" value="(Trans)glycosidases"/>
    <property type="match status" value="1"/>
</dbReference>
<dbReference type="GO" id="GO:0004568">
    <property type="term" value="F:chitinase activity"/>
    <property type="evidence" value="ECO:0007669"/>
    <property type="project" value="TreeGrafter"/>
</dbReference>
<dbReference type="PANTHER" id="PTHR11177">
    <property type="entry name" value="CHITINASE"/>
    <property type="match status" value="1"/>
</dbReference>
<dbReference type="VEuPathDB" id="FungiDB:PTTG_06474"/>
<dbReference type="Gene3D" id="3.10.50.10">
    <property type="match status" value="1"/>
</dbReference>
<dbReference type="InterPro" id="IPR001223">
    <property type="entry name" value="Glyco_hydro18_cat"/>
</dbReference>
<dbReference type="GO" id="GO:0008061">
    <property type="term" value="F:chitin binding"/>
    <property type="evidence" value="ECO:0007669"/>
    <property type="project" value="InterPro"/>
</dbReference>
<feature type="domain" description="GH18" evidence="2">
    <location>
        <begin position="35"/>
        <end position="420"/>
    </location>
</feature>
<dbReference type="EMBL" id="AY267184">
    <property type="protein sequence ID" value="AAP42832.1"/>
    <property type="molecule type" value="mRNA"/>
</dbReference>
<dbReference type="InterPro" id="IPR017853">
    <property type="entry name" value="GH"/>
</dbReference>
<dbReference type="PANTHER" id="PTHR11177:SF317">
    <property type="entry name" value="CHITINASE 12-RELATED"/>
    <property type="match status" value="1"/>
</dbReference>
<keyword evidence="1" id="KW-0732">Signal</keyword>
<evidence type="ECO:0000259" key="2">
    <source>
        <dbReference type="PROSITE" id="PS51910"/>
    </source>
</evidence>
<dbReference type="Pfam" id="PF00704">
    <property type="entry name" value="Glyco_hydro_18"/>
    <property type="match status" value="1"/>
</dbReference>
<dbReference type="InterPro" id="IPR011583">
    <property type="entry name" value="Chitinase_II/V-like_cat"/>
</dbReference>
<dbReference type="CAZy" id="GH18">
    <property type="family name" value="Glycoside Hydrolase Family 18"/>
</dbReference>
<dbReference type="AlphaFoldDB" id="Q7ZA28"/>